<dbReference type="InterPro" id="IPR036291">
    <property type="entry name" value="NAD(P)-bd_dom_sf"/>
</dbReference>
<dbReference type="Proteomes" id="UP000247591">
    <property type="component" value="Unassembled WGS sequence"/>
</dbReference>
<accession>A0A318RIA0</accession>
<dbReference type="EMBL" id="QJSP01000007">
    <property type="protein sequence ID" value="PYE17038.1"/>
    <property type="molecule type" value="Genomic_DNA"/>
</dbReference>
<dbReference type="AlphaFoldDB" id="A0A318RIA0"/>
<keyword evidence="4" id="KW-1185">Reference proteome</keyword>
<evidence type="ECO:0000313" key="3">
    <source>
        <dbReference type="EMBL" id="PYE17038.1"/>
    </source>
</evidence>
<sequence length="267" mass="27288">MSAQGPRLQGKVALVSGSTRGIGRSIAQHFAAEGAKVAVTGRTVERGNKVVKFIRDAGGEAEFFPLDVTSEDSVRSTIDAVVARFGGLSTLVNNAAPTEVVATTVKPLHEYTTAEWDSIMTGTLTGNVFWASKYAWPHLVSAEGASILNISSGQAIAGFKGFGAYGAAKSAVTSLTRSLAVEGGPDGIRANCILVGRVVSGRGDSGHHTGGGRLTRIGNPMDIAYAATYLASDEAAFATGSMVTVDGGFSINGDAVSDAEAAAFATN</sequence>
<dbReference type="Pfam" id="PF13561">
    <property type="entry name" value="adh_short_C2"/>
    <property type="match status" value="1"/>
</dbReference>
<dbReference type="PRINTS" id="PR00080">
    <property type="entry name" value="SDRFAMILY"/>
</dbReference>
<evidence type="ECO:0000313" key="4">
    <source>
        <dbReference type="Proteomes" id="UP000247591"/>
    </source>
</evidence>
<name>A0A318RIA0_WILLI</name>
<dbReference type="PROSITE" id="PS00061">
    <property type="entry name" value="ADH_SHORT"/>
    <property type="match status" value="1"/>
</dbReference>
<proteinExistence type="inferred from homology"/>
<keyword evidence="2" id="KW-0560">Oxidoreductase</keyword>
<dbReference type="PANTHER" id="PTHR43669">
    <property type="entry name" value="5-KETO-D-GLUCONATE 5-REDUCTASE"/>
    <property type="match status" value="1"/>
</dbReference>
<dbReference type="RefSeq" id="WP_084836464.1">
    <property type="nucleotide sequence ID" value="NZ_QJSP01000007.1"/>
</dbReference>
<dbReference type="CDD" id="cd05233">
    <property type="entry name" value="SDR_c"/>
    <property type="match status" value="1"/>
</dbReference>
<dbReference type="PRINTS" id="PR00081">
    <property type="entry name" value="GDHRDH"/>
</dbReference>
<dbReference type="InterPro" id="IPR020904">
    <property type="entry name" value="Sc_DH/Rdtase_CS"/>
</dbReference>
<dbReference type="OrthoDB" id="286404at2"/>
<evidence type="ECO:0000256" key="2">
    <source>
        <dbReference type="ARBA" id="ARBA00023002"/>
    </source>
</evidence>
<organism evidence="3 4">
    <name type="scientific">Williamsia limnetica</name>
    <dbReference type="NCBI Taxonomy" id="882452"/>
    <lineage>
        <taxon>Bacteria</taxon>
        <taxon>Bacillati</taxon>
        <taxon>Actinomycetota</taxon>
        <taxon>Actinomycetes</taxon>
        <taxon>Mycobacteriales</taxon>
        <taxon>Nocardiaceae</taxon>
        <taxon>Williamsia</taxon>
    </lineage>
</organism>
<dbReference type="InterPro" id="IPR002347">
    <property type="entry name" value="SDR_fam"/>
</dbReference>
<reference evidence="3 4" key="1">
    <citation type="submission" date="2018-06" db="EMBL/GenBank/DDBJ databases">
        <title>Genomic Encyclopedia of Type Strains, Phase IV (KMG-IV): sequencing the most valuable type-strain genomes for metagenomic binning, comparative biology and taxonomic classification.</title>
        <authorList>
            <person name="Goeker M."/>
        </authorList>
    </citation>
    <scope>NUCLEOTIDE SEQUENCE [LARGE SCALE GENOMIC DNA]</scope>
    <source>
        <strain evidence="3 4">DSM 45521</strain>
    </source>
</reference>
<gene>
    <name evidence="3" type="ORF">DFR67_107283</name>
</gene>
<dbReference type="GO" id="GO:0016491">
    <property type="term" value="F:oxidoreductase activity"/>
    <property type="evidence" value="ECO:0007669"/>
    <property type="project" value="UniProtKB-KW"/>
</dbReference>
<protein>
    <submittedName>
        <fullName evidence="3">NAD(P)-dependent dehydrogenase (Short-subunit alcohol dehydrogenase family)</fullName>
    </submittedName>
</protein>
<dbReference type="Gene3D" id="3.40.50.720">
    <property type="entry name" value="NAD(P)-binding Rossmann-like Domain"/>
    <property type="match status" value="1"/>
</dbReference>
<comment type="caution">
    <text evidence="3">The sequence shown here is derived from an EMBL/GenBank/DDBJ whole genome shotgun (WGS) entry which is preliminary data.</text>
</comment>
<dbReference type="FunFam" id="3.40.50.720:FF:000084">
    <property type="entry name" value="Short-chain dehydrogenase reductase"/>
    <property type="match status" value="1"/>
</dbReference>
<comment type="similarity">
    <text evidence="1">Belongs to the short-chain dehydrogenases/reductases (SDR) family.</text>
</comment>
<dbReference type="PANTHER" id="PTHR43669:SF3">
    <property type="entry name" value="ALCOHOL DEHYDROGENASE, PUTATIVE (AFU_ORTHOLOGUE AFUA_3G03445)-RELATED"/>
    <property type="match status" value="1"/>
</dbReference>
<evidence type="ECO:0000256" key="1">
    <source>
        <dbReference type="ARBA" id="ARBA00006484"/>
    </source>
</evidence>
<dbReference type="SUPFAM" id="SSF51735">
    <property type="entry name" value="NAD(P)-binding Rossmann-fold domains"/>
    <property type="match status" value="1"/>
</dbReference>